<sequence>MEIADRSVPPERHQWPFEVICPTKDDDHLNAGARTDFEASFDERSLQFEESIEWKPIDGPTHHDILTPCLGNTSAGFVRKRSFNLVGEYAHDIIDAHSSSVVRQMVVLAVRAAITISGVSESLPKGFRLRNIEGFASLSDIAPAIWSPGYITAVSSRAVFLPTLAHALVNVADKSRSVDLRSAVSRLQSMGSRAWQPNDPAHGGLTVRLWHMLRDALYDQSAARRLELVPNLRPVGCRSVLDTAAFFTTDGDDWERTTDIGPGYMLDEDSGDDAMQELEFDEESNEGDLSERLIDDQEDIYAEDWHASLSNPLDGIFEILNSTFYDSIDFPATSESYSSCAKGDELLSVSEIADSPSVEEISGAHMVMPENHAYLHANRSSVDGHFGSDLFAEGDMGVTEIW</sequence>
<comment type="caution">
    <text evidence="1">The sequence shown here is derived from an EMBL/GenBank/DDBJ whole genome shotgun (WGS) entry which is preliminary data.</text>
</comment>
<dbReference type="EMBL" id="RIBY02002389">
    <property type="protein sequence ID" value="KAH9817389.1"/>
    <property type="molecule type" value="Genomic_DNA"/>
</dbReference>
<reference evidence="1 2" key="1">
    <citation type="journal article" date="2018" name="IMA Fungus">
        <title>IMA Genome-F 10: Nine draft genome sequences of Claviceps purpurea s.lat., including C. arundinis, C. humidiphila, and C. cf. spartinae, pseudomolecules for the pitch canker pathogen Fusarium circinatum, draft genome of Davidsoniella eucalypti, Grosmannia galeiformis, Quambalaria eucalypti, and Teratosphaeria destructans.</title>
        <authorList>
            <person name="Wingfield B.D."/>
            <person name="Liu M."/>
            <person name="Nguyen H.D."/>
            <person name="Lane F.A."/>
            <person name="Morgan S.W."/>
            <person name="De Vos L."/>
            <person name="Wilken P.M."/>
            <person name="Duong T.A."/>
            <person name="Aylward J."/>
            <person name="Coetzee M.P."/>
            <person name="Dadej K."/>
            <person name="De Beer Z.W."/>
            <person name="Findlay W."/>
            <person name="Havenga M."/>
            <person name="Kolarik M."/>
            <person name="Menzies J.G."/>
            <person name="Naidoo K."/>
            <person name="Pochopski O."/>
            <person name="Shoukouhi P."/>
            <person name="Santana Q.C."/>
            <person name="Seifert K.A."/>
            <person name="Soal N."/>
            <person name="Steenkamp E.T."/>
            <person name="Tatham C.T."/>
            <person name="van der Nest M.A."/>
            <person name="Wingfield M.J."/>
        </authorList>
    </citation>
    <scope>NUCLEOTIDE SEQUENCE [LARGE SCALE GENOMIC DNA]</scope>
    <source>
        <strain evidence="1">CMW44962</strain>
    </source>
</reference>
<reference evidence="1 2" key="2">
    <citation type="journal article" date="2021" name="Curr. Genet.">
        <title>Genetic response to nitrogen starvation in the aggressive Eucalyptus foliar pathogen Teratosphaeria destructans.</title>
        <authorList>
            <person name="Havenga M."/>
            <person name="Wingfield B.D."/>
            <person name="Wingfield M.J."/>
            <person name="Dreyer L.L."/>
            <person name="Roets F."/>
            <person name="Aylward J."/>
        </authorList>
    </citation>
    <scope>NUCLEOTIDE SEQUENCE [LARGE SCALE GENOMIC DNA]</scope>
    <source>
        <strain evidence="1">CMW44962</strain>
    </source>
</reference>
<protein>
    <submittedName>
        <fullName evidence="1">Uncharacterized protein</fullName>
    </submittedName>
</protein>
<dbReference type="Proteomes" id="UP001138500">
    <property type="component" value="Unassembled WGS sequence"/>
</dbReference>
<accession>A0A9W7SJZ2</accession>
<organism evidence="1 2">
    <name type="scientific">Teratosphaeria destructans</name>
    <dbReference type="NCBI Taxonomy" id="418781"/>
    <lineage>
        <taxon>Eukaryota</taxon>
        <taxon>Fungi</taxon>
        <taxon>Dikarya</taxon>
        <taxon>Ascomycota</taxon>
        <taxon>Pezizomycotina</taxon>
        <taxon>Dothideomycetes</taxon>
        <taxon>Dothideomycetidae</taxon>
        <taxon>Mycosphaerellales</taxon>
        <taxon>Teratosphaeriaceae</taxon>
        <taxon>Teratosphaeria</taxon>
    </lineage>
</organism>
<evidence type="ECO:0000313" key="1">
    <source>
        <dbReference type="EMBL" id="KAH9817389.1"/>
    </source>
</evidence>
<dbReference type="OrthoDB" id="4187154at2759"/>
<gene>
    <name evidence="1" type="ORF">Tdes44962_MAKER05513</name>
</gene>
<keyword evidence="2" id="KW-1185">Reference proteome</keyword>
<name>A0A9W7SJZ2_9PEZI</name>
<evidence type="ECO:0000313" key="2">
    <source>
        <dbReference type="Proteomes" id="UP001138500"/>
    </source>
</evidence>
<dbReference type="AlphaFoldDB" id="A0A9W7SJZ2"/>
<proteinExistence type="predicted"/>